<feature type="region of interest" description="Disordered" evidence="1">
    <location>
        <begin position="117"/>
        <end position="152"/>
    </location>
</feature>
<evidence type="ECO:0000256" key="1">
    <source>
        <dbReference type="SAM" id="MobiDB-lite"/>
    </source>
</evidence>
<keyword evidence="3" id="KW-1185">Reference proteome</keyword>
<gene>
    <name evidence="2" type="ORF">HUG10_02475</name>
</gene>
<reference evidence="2 3" key="1">
    <citation type="submission" date="2020-07" db="EMBL/GenBank/DDBJ databases">
        <title>Gai3-2, isolated from salt lake.</title>
        <authorList>
            <person name="Cui H."/>
            <person name="Shi X."/>
        </authorList>
    </citation>
    <scope>NUCLEOTIDE SEQUENCE [LARGE SCALE GENOMIC DNA]</scope>
    <source>
        <strain evidence="2 3">Gai3-2</strain>
    </source>
</reference>
<dbReference type="AlphaFoldDB" id="A0A7D5GXX3"/>
<evidence type="ECO:0000313" key="3">
    <source>
        <dbReference type="Proteomes" id="UP000509750"/>
    </source>
</evidence>
<dbReference type="KEGG" id="halg:HUG10_02475"/>
<dbReference type="GeneID" id="56027662"/>
<dbReference type="RefSeq" id="WP_179168048.1">
    <property type="nucleotide sequence ID" value="NZ_CP058529.1"/>
</dbReference>
<dbReference type="EMBL" id="CP058529">
    <property type="protein sequence ID" value="QLG26473.1"/>
    <property type="molecule type" value="Genomic_DNA"/>
</dbReference>
<sequence>MTFEHRVDGRLAVWDLTEVVEPTDAETAALLEDFRTVTSSSDLVGVVFELYDGDEISGDSFDDIPSFVAVAEQSSIERVAIASGGDASVVVFGRVHGADLEISVFDDVEDAIEWTRRADDSGTRADTGRERPTDPDVERDALDGRSSLEHGR</sequence>
<dbReference type="Proteomes" id="UP000509750">
    <property type="component" value="Chromosome"/>
</dbReference>
<protein>
    <recommendedName>
        <fullName evidence="4">SpoIIAA-like</fullName>
    </recommendedName>
</protein>
<name>A0A7D5GXX3_9EURY</name>
<evidence type="ECO:0000313" key="2">
    <source>
        <dbReference type="EMBL" id="QLG26473.1"/>
    </source>
</evidence>
<organism evidence="2 3">
    <name type="scientific">Halorarum halophilum</name>
    <dbReference type="NCBI Taxonomy" id="2743090"/>
    <lineage>
        <taxon>Archaea</taxon>
        <taxon>Methanobacteriati</taxon>
        <taxon>Methanobacteriota</taxon>
        <taxon>Stenosarchaea group</taxon>
        <taxon>Halobacteria</taxon>
        <taxon>Halobacteriales</taxon>
        <taxon>Haloferacaceae</taxon>
        <taxon>Halorarum</taxon>
    </lineage>
</organism>
<evidence type="ECO:0008006" key="4">
    <source>
        <dbReference type="Google" id="ProtNLM"/>
    </source>
</evidence>
<accession>A0A7D5GXX3</accession>
<proteinExistence type="predicted"/>